<feature type="chain" id="PRO_5045375934" description="Tetratricopeptide repeat-containing protein" evidence="1">
    <location>
        <begin position="21"/>
        <end position="367"/>
    </location>
</feature>
<evidence type="ECO:0000313" key="2">
    <source>
        <dbReference type="EMBL" id="MFB5945476.1"/>
    </source>
</evidence>
<dbReference type="Gene3D" id="1.25.40.10">
    <property type="entry name" value="Tetratricopeptide repeat domain"/>
    <property type="match status" value="2"/>
</dbReference>
<reference evidence="2 3" key="1">
    <citation type="submission" date="2024-04" db="EMBL/GenBank/DDBJ databases">
        <title>Albibacterium profundi sp. nov., isolated from sediment of the Challenger Deep of Mariana Trench.</title>
        <authorList>
            <person name="Wang Y."/>
        </authorList>
    </citation>
    <scope>NUCLEOTIDE SEQUENCE [LARGE SCALE GENOMIC DNA]</scope>
    <source>
        <strain evidence="2 3">RHL897</strain>
    </source>
</reference>
<evidence type="ECO:0000313" key="3">
    <source>
        <dbReference type="Proteomes" id="UP001580928"/>
    </source>
</evidence>
<evidence type="ECO:0008006" key="4">
    <source>
        <dbReference type="Google" id="ProtNLM"/>
    </source>
</evidence>
<dbReference type="Proteomes" id="UP001580928">
    <property type="component" value="Unassembled WGS sequence"/>
</dbReference>
<protein>
    <recommendedName>
        <fullName evidence="4">Tetratricopeptide repeat-containing protein</fullName>
    </recommendedName>
</protein>
<organism evidence="2 3">
    <name type="scientific">Albibacterium profundi</name>
    <dbReference type="NCBI Taxonomy" id="3134906"/>
    <lineage>
        <taxon>Bacteria</taxon>
        <taxon>Pseudomonadati</taxon>
        <taxon>Bacteroidota</taxon>
        <taxon>Sphingobacteriia</taxon>
        <taxon>Sphingobacteriales</taxon>
        <taxon>Sphingobacteriaceae</taxon>
        <taxon>Albibacterium</taxon>
    </lineage>
</organism>
<name>A0ABV5CD67_9SPHI</name>
<accession>A0ABV5CD67</accession>
<evidence type="ECO:0000256" key="1">
    <source>
        <dbReference type="SAM" id="SignalP"/>
    </source>
</evidence>
<keyword evidence="3" id="KW-1185">Reference proteome</keyword>
<comment type="caution">
    <text evidence="2">The sequence shown here is derived from an EMBL/GenBank/DDBJ whole genome shotgun (WGS) entry which is preliminary data.</text>
</comment>
<dbReference type="InterPro" id="IPR019734">
    <property type="entry name" value="TPR_rpt"/>
</dbReference>
<dbReference type="EMBL" id="JBBVGT010000002">
    <property type="protein sequence ID" value="MFB5945476.1"/>
    <property type="molecule type" value="Genomic_DNA"/>
</dbReference>
<dbReference type="InterPro" id="IPR011990">
    <property type="entry name" value="TPR-like_helical_dom_sf"/>
</dbReference>
<dbReference type="SMART" id="SM00028">
    <property type="entry name" value="TPR"/>
    <property type="match status" value="4"/>
</dbReference>
<proteinExistence type="predicted"/>
<sequence>MKNGLWVYCLILLLSLSAFESKGQTKFSQPSNYNEQFSGIGPKVYILPPPKTKIEIIQGQYSAKKKEQSELLSLIERQQLFERLKKVDNGELPFKITKDTSVVSREEQVTAAINYYNQINNLDSVWAWQNHLGIIKLLKGDHDSARELFLEVTIEYELLGDNRKNVAILNNLAILENDAGNLTNSLRYYDKLIAIAKANKDILAEGLYTLAIANIEAKLGNYQAAHNVVLTRSFPLLQKSKSYPDIVDALNTLALIKENEEKFVEAKWIYLQAADVATMHKDEKGLAESLFKIAELKNKIGDGALAIDDYKHAKELAIKHQMEALLIEIEDGIGDAYLNTGKYTEAALALNSYNILKVEFINKQILM</sequence>
<dbReference type="RefSeq" id="WP_375557014.1">
    <property type="nucleotide sequence ID" value="NZ_JBBVGT010000002.1"/>
</dbReference>
<gene>
    <name evidence="2" type="ORF">WKR92_06505</name>
</gene>
<keyword evidence="1" id="KW-0732">Signal</keyword>
<dbReference type="SUPFAM" id="SSF48452">
    <property type="entry name" value="TPR-like"/>
    <property type="match status" value="2"/>
</dbReference>
<feature type="signal peptide" evidence="1">
    <location>
        <begin position="1"/>
        <end position="20"/>
    </location>
</feature>